<keyword evidence="1 6" id="KW-0963">Cytoplasm</keyword>
<feature type="binding site" evidence="6">
    <location>
        <begin position="128"/>
        <end position="129"/>
    </location>
    <ligand>
        <name>S-adenosyl-L-methionine</name>
        <dbReference type="ChEBI" id="CHEBI:59789"/>
    </ligand>
</feature>
<keyword evidence="2 6" id="KW-0698">rRNA processing</keyword>
<evidence type="ECO:0000256" key="1">
    <source>
        <dbReference type="ARBA" id="ARBA00022490"/>
    </source>
</evidence>
<dbReference type="KEGG" id="git:C6V83_01470"/>
<name>A0A2S0KBZ1_9ACTN</name>
<dbReference type="EMBL" id="CP027433">
    <property type="protein sequence ID" value="AVL99160.1"/>
    <property type="molecule type" value="Genomic_DNA"/>
</dbReference>
<comment type="similarity">
    <text evidence="6">Belongs to the methyltransferase superfamily. RNA methyltransferase RsmG family.</text>
</comment>
<dbReference type="NCBIfam" id="TIGR00138">
    <property type="entry name" value="rsmG_gidB"/>
    <property type="match status" value="1"/>
</dbReference>
<dbReference type="GO" id="GO:0070043">
    <property type="term" value="F:rRNA (guanine-N7-)-methyltransferase activity"/>
    <property type="evidence" value="ECO:0007669"/>
    <property type="project" value="UniProtKB-UniRule"/>
</dbReference>
<dbReference type="Gene3D" id="3.40.50.150">
    <property type="entry name" value="Vaccinia Virus protein VP39"/>
    <property type="match status" value="1"/>
</dbReference>
<dbReference type="CDD" id="cd02440">
    <property type="entry name" value="AdoMet_MTases"/>
    <property type="match status" value="1"/>
</dbReference>
<dbReference type="PANTHER" id="PTHR31760">
    <property type="entry name" value="S-ADENOSYL-L-METHIONINE-DEPENDENT METHYLTRANSFERASES SUPERFAMILY PROTEIN"/>
    <property type="match status" value="1"/>
</dbReference>
<dbReference type="RefSeq" id="WP_105940897.1">
    <property type="nucleotide sequence ID" value="NZ_CP027433.1"/>
</dbReference>
<dbReference type="AlphaFoldDB" id="A0A2S0KBZ1"/>
<organism evidence="7 8">
    <name type="scientific">Gordonia iterans</name>
    <dbReference type="NCBI Taxonomy" id="1004901"/>
    <lineage>
        <taxon>Bacteria</taxon>
        <taxon>Bacillati</taxon>
        <taxon>Actinomycetota</taxon>
        <taxon>Actinomycetes</taxon>
        <taxon>Mycobacteriales</taxon>
        <taxon>Gordoniaceae</taxon>
        <taxon>Gordonia</taxon>
    </lineage>
</organism>
<evidence type="ECO:0000256" key="4">
    <source>
        <dbReference type="ARBA" id="ARBA00022679"/>
    </source>
</evidence>
<evidence type="ECO:0000313" key="7">
    <source>
        <dbReference type="EMBL" id="AVL99160.1"/>
    </source>
</evidence>
<dbReference type="SUPFAM" id="SSF53335">
    <property type="entry name" value="S-adenosyl-L-methionine-dependent methyltransferases"/>
    <property type="match status" value="1"/>
</dbReference>
<sequence>MDETTTHDSEERPAAAERVFGERLALAEGYVEILSDQGVLRGLIGPGEPSRLWSRHVLNSAVLGEAIEQGQRVVDIGSGAGFPGIPLAIARPDLEVVLVEPLLRRTTFLDEVVDGLSLTNVSVVRGRAEEKSIIEQAGGADVVTSRAVAPLDRLARWSAPLIRVGGRLVALKGRSAPDEIVEHRASVARTGLTDLNVREIGAGLVDPPSILVIGTRVETDADRRAEVRNRRRQKRKS</sequence>
<dbReference type="OrthoDB" id="9808773at2"/>
<dbReference type="InterPro" id="IPR029063">
    <property type="entry name" value="SAM-dependent_MTases_sf"/>
</dbReference>
<feature type="binding site" evidence="6">
    <location>
        <position position="82"/>
    </location>
    <ligand>
        <name>S-adenosyl-L-methionine</name>
        <dbReference type="ChEBI" id="CHEBI:59789"/>
    </ligand>
</feature>
<comment type="subcellular location">
    <subcellularLocation>
        <location evidence="6">Cytoplasm</location>
    </subcellularLocation>
</comment>
<evidence type="ECO:0000256" key="3">
    <source>
        <dbReference type="ARBA" id="ARBA00022603"/>
    </source>
</evidence>
<evidence type="ECO:0000256" key="6">
    <source>
        <dbReference type="HAMAP-Rule" id="MF_00074"/>
    </source>
</evidence>
<evidence type="ECO:0000256" key="2">
    <source>
        <dbReference type="ARBA" id="ARBA00022552"/>
    </source>
</evidence>
<keyword evidence="8" id="KW-1185">Reference proteome</keyword>
<dbReference type="Proteomes" id="UP000239814">
    <property type="component" value="Chromosome"/>
</dbReference>
<protein>
    <recommendedName>
        <fullName evidence="6">Ribosomal RNA small subunit methyltransferase G</fullName>
        <ecNumber evidence="6">2.1.1.-</ecNumber>
    </recommendedName>
    <alternativeName>
        <fullName evidence="6">16S rRNA 7-methylguanosine methyltransferase</fullName>
        <shortName evidence="6">16S rRNA m7G methyltransferase</shortName>
    </alternativeName>
</protein>
<evidence type="ECO:0000256" key="5">
    <source>
        <dbReference type="ARBA" id="ARBA00022691"/>
    </source>
</evidence>
<reference evidence="7 8" key="1">
    <citation type="submission" date="2018-03" db="EMBL/GenBank/DDBJ databases">
        <title>Characteristics and genome of n-alkane degrading marine bacteria Gordonia iterans isolated from crude oil contaminated in Tae-an, South Korea.</title>
        <authorList>
            <person name="Lee S.-S."/>
            <person name="Kim H."/>
        </authorList>
    </citation>
    <scope>NUCLEOTIDE SEQUENCE [LARGE SCALE GENOMIC DNA]</scope>
    <source>
        <strain evidence="7 8">Co17</strain>
    </source>
</reference>
<feature type="binding site" evidence="6">
    <location>
        <position position="77"/>
    </location>
    <ligand>
        <name>S-adenosyl-L-methionine</name>
        <dbReference type="ChEBI" id="CHEBI:59789"/>
    </ligand>
</feature>
<evidence type="ECO:0000313" key="8">
    <source>
        <dbReference type="Proteomes" id="UP000239814"/>
    </source>
</evidence>
<feature type="binding site" evidence="6">
    <location>
        <position position="146"/>
    </location>
    <ligand>
        <name>S-adenosyl-L-methionine</name>
        <dbReference type="ChEBI" id="CHEBI:59789"/>
    </ligand>
</feature>
<dbReference type="EC" id="2.1.1.-" evidence="6"/>
<dbReference type="GO" id="GO:0005829">
    <property type="term" value="C:cytosol"/>
    <property type="evidence" value="ECO:0007669"/>
    <property type="project" value="TreeGrafter"/>
</dbReference>
<keyword evidence="4 6" id="KW-0808">Transferase</keyword>
<dbReference type="Pfam" id="PF02527">
    <property type="entry name" value="GidB"/>
    <property type="match status" value="1"/>
</dbReference>
<dbReference type="PANTHER" id="PTHR31760:SF0">
    <property type="entry name" value="S-ADENOSYL-L-METHIONINE-DEPENDENT METHYLTRANSFERASES SUPERFAMILY PROTEIN"/>
    <property type="match status" value="1"/>
</dbReference>
<keyword evidence="5 6" id="KW-0949">S-adenosyl-L-methionine</keyword>
<comment type="function">
    <text evidence="6">Specifically methylates the N7 position of a guanine in 16S rRNA.</text>
</comment>
<dbReference type="InterPro" id="IPR003682">
    <property type="entry name" value="rRNA_ssu_MeTfrase_G"/>
</dbReference>
<proteinExistence type="inferred from homology"/>
<comment type="caution">
    <text evidence="6">Lacks conserved residue(s) required for the propagation of feature annotation.</text>
</comment>
<gene>
    <name evidence="6" type="primary">rsmG</name>
    <name evidence="7" type="ORF">C6V83_01470</name>
</gene>
<accession>A0A2S0KBZ1</accession>
<dbReference type="HAMAP" id="MF_00074">
    <property type="entry name" value="16SrRNA_methyltr_G"/>
    <property type="match status" value="1"/>
</dbReference>
<keyword evidence="3 6" id="KW-0489">Methyltransferase</keyword>